<dbReference type="GO" id="GO:0046475">
    <property type="term" value="P:glycerophospholipid catabolic process"/>
    <property type="evidence" value="ECO:0007669"/>
    <property type="project" value="TreeGrafter"/>
</dbReference>
<evidence type="ECO:0000256" key="9">
    <source>
        <dbReference type="PROSITE-ProRule" id="PRU00555"/>
    </source>
</evidence>
<gene>
    <name evidence="12" type="ORF">RAG0_10950</name>
</gene>
<dbReference type="PANTHER" id="PTHR10728:SF33">
    <property type="entry name" value="LYSOPHOSPHOLIPASE 1-RELATED"/>
    <property type="match status" value="1"/>
</dbReference>
<dbReference type="InterPro" id="IPR016035">
    <property type="entry name" value="Acyl_Trfase/lysoPLipase"/>
</dbReference>
<feature type="domain" description="PLA2c" evidence="11">
    <location>
        <begin position="62"/>
        <end position="608"/>
    </location>
</feature>
<dbReference type="EMBL" id="FJUX01000069">
    <property type="protein sequence ID" value="CZT04526.1"/>
    <property type="molecule type" value="Genomic_DNA"/>
</dbReference>
<dbReference type="GO" id="GO:0004622">
    <property type="term" value="F:phosphatidylcholine lysophospholipase activity"/>
    <property type="evidence" value="ECO:0007669"/>
    <property type="project" value="UniProtKB-EC"/>
</dbReference>
<comment type="catalytic activity">
    <reaction evidence="8 10">
        <text>a 1-acyl-sn-glycero-3-phosphocholine + H2O = sn-glycerol 3-phosphocholine + a fatty acid + H(+)</text>
        <dbReference type="Rhea" id="RHEA:15177"/>
        <dbReference type="ChEBI" id="CHEBI:15377"/>
        <dbReference type="ChEBI" id="CHEBI:15378"/>
        <dbReference type="ChEBI" id="CHEBI:16870"/>
        <dbReference type="ChEBI" id="CHEBI:28868"/>
        <dbReference type="ChEBI" id="CHEBI:58168"/>
        <dbReference type="EC" id="3.1.1.5"/>
    </reaction>
</comment>
<reference evidence="13" key="1">
    <citation type="submission" date="2016-03" db="EMBL/GenBank/DDBJ databases">
        <authorList>
            <person name="Guldener U."/>
        </authorList>
    </citation>
    <scope>NUCLEOTIDE SEQUENCE [LARGE SCALE GENOMIC DNA]</scope>
    <source>
        <strain evidence="13">04CH-RAC-A.6.1</strain>
    </source>
</reference>
<name>A0A1E1L1Z2_9HELO</name>
<dbReference type="CDD" id="cd07203">
    <property type="entry name" value="cPLA2_Fungal_PLB"/>
    <property type="match status" value="1"/>
</dbReference>
<evidence type="ECO:0000256" key="4">
    <source>
        <dbReference type="ARBA" id="ARBA00022801"/>
    </source>
</evidence>
<evidence type="ECO:0000256" key="8">
    <source>
        <dbReference type="ARBA" id="ARBA00049531"/>
    </source>
</evidence>
<feature type="signal peptide" evidence="10">
    <location>
        <begin position="1"/>
        <end position="19"/>
    </location>
</feature>
<dbReference type="Pfam" id="PF01735">
    <property type="entry name" value="PLA2_B"/>
    <property type="match status" value="1"/>
</dbReference>
<comment type="similarity">
    <text evidence="1 10">Belongs to the lysophospholipase family.</text>
</comment>
<keyword evidence="13" id="KW-1185">Reference proteome</keyword>
<dbReference type="GO" id="GO:0004623">
    <property type="term" value="F:phospholipase A2 activity"/>
    <property type="evidence" value="ECO:0007669"/>
    <property type="project" value="TreeGrafter"/>
</dbReference>
<dbReference type="EC" id="3.1.1.5" evidence="2 10"/>
<sequence length="653" mass="70808">MKLPKSLFASVATISLCEASLVLPREFSPEILGAEVFAVPEYGLKRALPNSPSGGYAPAVVDCPSERPKIRSATTISPSEVSWLELRRNHTIDPMISWLTRMNITDFDASSYINRNRNNASALPNIGIAVSGGGYRALMNGAGFIAAADDRTRNSTNTGHIGGLLQATTYLAGLSGGGWLVGSIYTNNFSSVQDLRDGDKKSSVWRFDNSIFKGPNGNGIQLLSTADYYSTIKDEVETKKKAGYNTSITDYWGRALSYQLVNAKDGGPAYTFSSIAQTPNFQDGSIPFPFLVADGRAPGTNIVSLNSTVFEFNPFEMGSWDPVVYGFAPTHYLGSNFSAGEVPTGGSCVRGFDQSGFVMGTSSSLFNQFILQINSTAIPSFLRTIFTNILTDIGEDNNDIAQWAPNPFYNYNNGSSISRSMELSLVDGGEDLQNIPLYPLIQPQRAVDVIFAIDSSADTTYSWPNGTALVATYERSRNATIENGTTFPSIPSVNTFVNLGLNNRPTFFGCDSRNLTGPSPIVVYVPNAPYITLSNVSTFDPDYNNTQRNLIIQNGYEVATLANGTLDKQWPTCMACAVISRSLERTNTPVPSVCTQCFQRYCWNGTTDDRMPAGNYTPMFKSKEIPFSGASDVTLPVTGLGLILGVWAAVYLL</sequence>
<evidence type="ECO:0000256" key="6">
    <source>
        <dbReference type="ARBA" id="ARBA00023098"/>
    </source>
</evidence>
<dbReference type="SUPFAM" id="SSF52151">
    <property type="entry name" value="FabD/lysophospholipase-like"/>
    <property type="match status" value="1"/>
</dbReference>
<keyword evidence="3 10" id="KW-0732">Signal</keyword>
<dbReference type="AlphaFoldDB" id="A0A1E1L1Z2"/>
<dbReference type="PANTHER" id="PTHR10728">
    <property type="entry name" value="CYTOSOLIC PHOSPHOLIPASE A2"/>
    <property type="match status" value="1"/>
</dbReference>
<dbReference type="SMART" id="SM00022">
    <property type="entry name" value="PLAc"/>
    <property type="match status" value="1"/>
</dbReference>
<feature type="chain" id="PRO_5009362721" description="Lysophospholipase" evidence="10">
    <location>
        <begin position="20"/>
        <end position="653"/>
    </location>
</feature>
<evidence type="ECO:0000256" key="7">
    <source>
        <dbReference type="ARBA" id="ARBA00023180"/>
    </source>
</evidence>
<keyword evidence="7" id="KW-0325">Glycoprotein</keyword>
<evidence type="ECO:0000313" key="12">
    <source>
        <dbReference type="EMBL" id="CZT04526.1"/>
    </source>
</evidence>
<keyword evidence="4 9" id="KW-0378">Hydrolase</keyword>
<evidence type="ECO:0000256" key="1">
    <source>
        <dbReference type="ARBA" id="ARBA00008780"/>
    </source>
</evidence>
<dbReference type="GO" id="GO:0005829">
    <property type="term" value="C:cytosol"/>
    <property type="evidence" value="ECO:0007669"/>
    <property type="project" value="TreeGrafter"/>
</dbReference>
<protein>
    <recommendedName>
        <fullName evidence="2 10">Lysophospholipase</fullName>
        <ecNumber evidence="2 10">3.1.1.5</ecNumber>
    </recommendedName>
</protein>
<keyword evidence="6 9" id="KW-0443">Lipid metabolism</keyword>
<organism evidence="12 13">
    <name type="scientific">Rhynchosporium agropyri</name>
    <dbReference type="NCBI Taxonomy" id="914238"/>
    <lineage>
        <taxon>Eukaryota</taxon>
        <taxon>Fungi</taxon>
        <taxon>Dikarya</taxon>
        <taxon>Ascomycota</taxon>
        <taxon>Pezizomycotina</taxon>
        <taxon>Leotiomycetes</taxon>
        <taxon>Helotiales</taxon>
        <taxon>Ploettnerulaceae</taxon>
        <taxon>Rhynchosporium</taxon>
    </lineage>
</organism>
<keyword evidence="5 9" id="KW-0442">Lipid degradation</keyword>
<dbReference type="InterPro" id="IPR002642">
    <property type="entry name" value="LysoPLipase_cat_dom"/>
</dbReference>
<accession>A0A1E1L1Z2</accession>
<evidence type="ECO:0000256" key="3">
    <source>
        <dbReference type="ARBA" id="ARBA00022729"/>
    </source>
</evidence>
<evidence type="ECO:0000256" key="2">
    <source>
        <dbReference type="ARBA" id="ARBA00013274"/>
    </source>
</evidence>
<proteinExistence type="inferred from homology"/>
<evidence type="ECO:0000313" key="13">
    <source>
        <dbReference type="Proteomes" id="UP000178912"/>
    </source>
</evidence>
<dbReference type="PROSITE" id="PS51210">
    <property type="entry name" value="PLA2C"/>
    <property type="match status" value="1"/>
</dbReference>
<evidence type="ECO:0000256" key="10">
    <source>
        <dbReference type="RuleBase" id="RU362103"/>
    </source>
</evidence>
<dbReference type="Proteomes" id="UP000178912">
    <property type="component" value="Unassembled WGS sequence"/>
</dbReference>
<dbReference type="GO" id="GO:0005783">
    <property type="term" value="C:endoplasmic reticulum"/>
    <property type="evidence" value="ECO:0007669"/>
    <property type="project" value="TreeGrafter"/>
</dbReference>
<dbReference type="Gene3D" id="3.40.1090.10">
    <property type="entry name" value="Cytosolic phospholipase A2 catalytic domain"/>
    <property type="match status" value="1"/>
</dbReference>
<dbReference type="OrthoDB" id="4084751at2759"/>
<dbReference type="FunFam" id="3.40.1090.10:FF:000010">
    <property type="entry name" value="Lysophospholipase"/>
    <property type="match status" value="1"/>
</dbReference>
<evidence type="ECO:0000259" key="11">
    <source>
        <dbReference type="PROSITE" id="PS51210"/>
    </source>
</evidence>
<evidence type="ECO:0000256" key="5">
    <source>
        <dbReference type="ARBA" id="ARBA00022963"/>
    </source>
</evidence>